<proteinExistence type="predicted"/>
<evidence type="ECO:0000313" key="2">
    <source>
        <dbReference type="EMBL" id="QHU10005.1"/>
    </source>
</evidence>
<accession>A0A6C0JW80</accession>
<dbReference type="EMBL" id="MN740749">
    <property type="protein sequence ID" value="QHU10005.1"/>
    <property type="molecule type" value="Genomic_DNA"/>
</dbReference>
<feature type="transmembrane region" description="Helical" evidence="1">
    <location>
        <begin position="45"/>
        <end position="62"/>
    </location>
</feature>
<keyword evidence="1" id="KW-1133">Transmembrane helix</keyword>
<keyword evidence="1" id="KW-0812">Transmembrane</keyword>
<name>A0A6C0JW80_9ZZZZ</name>
<reference evidence="2" key="1">
    <citation type="journal article" date="2020" name="Nature">
        <title>Giant virus diversity and host interactions through global metagenomics.</title>
        <authorList>
            <person name="Schulz F."/>
            <person name="Roux S."/>
            <person name="Paez-Espino D."/>
            <person name="Jungbluth S."/>
            <person name="Walsh D.A."/>
            <person name="Denef V.J."/>
            <person name="McMahon K.D."/>
            <person name="Konstantinidis K.T."/>
            <person name="Eloe-Fadrosh E.A."/>
            <person name="Kyrpides N.C."/>
            <person name="Woyke T."/>
        </authorList>
    </citation>
    <scope>NUCLEOTIDE SEQUENCE</scope>
    <source>
        <strain evidence="2">GVMAG-S-1101164-67</strain>
    </source>
</reference>
<protein>
    <submittedName>
        <fullName evidence="2">Uncharacterized protein</fullName>
    </submittedName>
</protein>
<evidence type="ECO:0000256" key="1">
    <source>
        <dbReference type="SAM" id="Phobius"/>
    </source>
</evidence>
<feature type="transmembrane region" description="Helical" evidence="1">
    <location>
        <begin position="21"/>
        <end position="39"/>
    </location>
</feature>
<keyword evidence="1" id="KW-0472">Membrane</keyword>
<organism evidence="2">
    <name type="scientific">viral metagenome</name>
    <dbReference type="NCBI Taxonomy" id="1070528"/>
    <lineage>
        <taxon>unclassified sequences</taxon>
        <taxon>metagenomes</taxon>
        <taxon>organismal metagenomes</taxon>
    </lineage>
</organism>
<sequence>MSDWLVDNPLFYDNAIFFIHYFGYITKIVVVLFIIGFFTNNPDSFLAINFFIKVLFSIFLIYRFNNYRKNKIQFTDLDRKICYSAGIYIFMFSFIDVIQSYVERLRELIDPYTVPILNNMKHLVGLNST</sequence>
<dbReference type="AlphaFoldDB" id="A0A6C0JW80"/>
<feature type="transmembrane region" description="Helical" evidence="1">
    <location>
        <begin position="82"/>
        <end position="102"/>
    </location>
</feature>